<keyword evidence="1" id="KW-0732">Signal</keyword>
<accession>A0A1G6GT81</accession>
<dbReference type="STRING" id="1219383.SAMN05421733_102199"/>
<dbReference type="SUPFAM" id="SSF55166">
    <property type="entry name" value="Hedgehog/DD-peptidase"/>
    <property type="match status" value="1"/>
</dbReference>
<dbReference type="Pfam" id="PF08291">
    <property type="entry name" value="Peptidase_M15_3"/>
    <property type="match status" value="1"/>
</dbReference>
<dbReference type="PROSITE" id="PS51257">
    <property type="entry name" value="PROKAR_LIPOPROTEIN"/>
    <property type="match status" value="1"/>
</dbReference>
<dbReference type="AlphaFoldDB" id="A0A1G6GT81"/>
<evidence type="ECO:0000256" key="1">
    <source>
        <dbReference type="SAM" id="SignalP"/>
    </source>
</evidence>
<evidence type="ECO:0000313" key="4">
    <source>
        <dbReference type="Proteomes" id="UP000242501"/>
    </source>
</evidence>
<dbReference type="InterPro" id="IPR013230">
    <property type="entry name" value="Peptidase_M15A_C"/>
</dbReference>
<dbReference type="InterPro" id="IPR009045">
    <property type="entry name" value="Zn_M74/Hedgehog-like"/>
</dbReference>
<reference evidence="4" key="1">
    <citation type="submission" date="2016-09" db="EMBL/GenBank/DDBJ databases">
        <authorList>
            <person name="Varghese N."/>
            <person name="Submissions S."/>
        </authorList>
    </citation>
    <scope>NUCLEOTIDE SEQUENCE [LARGE SCALE GENOMIC DNA]</scope>
    <source>
        <strain evidence="4">ANC 4422</strain>
    </source>
</reference>
<feature type="chain" id="PRO_5017189056" evidence="1">
    <location>
        <begin position="27"/>
        <end position="244"/>
    </location>
</feature>
<dbReference type="Gene3D" id="3.30.1380.10">
    <property type="match status" value="1"/>
</dbReference>
<dbReference type="Proteomes" id="UP000242501">
    <property type="component" value="Unassembled WGS sequence"/>
</dbReference>
<protein>
    <submittedName>
        <fullName evidence="3">Peptidase M15</fullName>
    </submittedName>
</protein>
<dbReference type="EMBL" id="FMYL01000002">
    <property type="protein sequence ID" value="SDB85262.1"/>
    <property type="molecule type" value="Genomic_DNA"/>
</dbReference>
<proteinExistence type="predicted"/>
<feature type="domain" description="Peptidase M15A C-terminal" evidence="2">
    <location>
        <begin position="116"/>
        <end position="192"/>
    </location>
</feature>
<keyword evidence="4" id="KW-1185">Reference proteome</keyword>
<evidence type="ECO:0000259" key="2">
    <source>
        <dbReference type="Pfam" id="PF08291"/>
    </source>
</evidence>
<feature type="signal peptide" evidence="1">
    <location>
        <begin position="1"/>
        <end position="26"/>
    </location>
</feature>
<gene>
    <name evidence="3" type="ORF">SAMN05421733_102199</name>
</gene>
<evidence type="ECO:0000313" key="3">
    <source>
        <dbReference type="EMBL" id="SDB85262.1"/>
    </source>
</evidence>
<sequence length="244" mass="27498">MTALPRKKSFLCFTLSFLLMSCQSVQDPIVVTPKNIPSKQLIIDTNTPVRVENTTLAQAKPIPTSYTQWLSQKNHAQQAKAYESFLEKHHLANLIPSFELLRTARDWQKCFGQEYAVPSQELWQNQIATLNVFKQLIEQHVLSDFEVTSVYRDLPTNQCVGGASESRHLYNSAIDFRIGPSNPQAADLERIALAKAQLCKFWQQYGAGLNMGLGVYASGQIHIDTQGYRTWGANLNRNTSACTF</sequence>
<name>A0A1G6GT81_9GAMM</name>
<organism evidence="3 4">
    <name type="scientific">Acinetobacter boissieri</name>
    <dbReference type="NCBI Taxonomy" id="1219383"/>
    <lineage>
        <taxon>Bacteria</taxon>
        <taxon>Pseudomonadati</taxon>
        <taxon>Pseudomonadota</taxon>
        <taxon>Gammaproteobacteria</taxon>
        <taxon>Moraxellales</taxon>
        <taxon>Moraxellaceae</taxon>
        <taxon>Acinetobacter</taxon>
    </lineage>
</organism>